<dbReference type="AlphaFoldDB" id="F2QZP2"/>
<proteinExistence type="inferred from homology"/>
<reference evidence="2 3" key="1">
    <citation type="journal article" date="2011" name="J. Biotechnol.">
        <title>High-quality genome sequence of Pichia pastoris CBS7435.</title>
        <authorList>
            <person name="Kuberl A."/>
            <person name="Schneider J."/>
            <person name="Thallinger G.G."/>
            <person name="Anderl I."/>
            <person name="Wibberg D."/>
            <person name="Hajek T."/>
            <person name="Jaenicke S."/>
            <person name="Brinkrolf K."/>
            <person name="Goesmann A."/>
            <person name="Szczepanowski R."/>
            <person name="Puhler A."/>
            <person name="Schwab H."/>
            <person name="Glieder A."/>
            <person name="Pichler H."/>
        </authorList>
    </citation>
    <scope>NUCLEOTIDE SEQUENCE [LARGE SCALE GENOMIC DNA]</scope>
    <source>
        <strain evidence="3">ATCC 76273 / CBS 7435 / CECT 11047 / NRRL Y-11430 / Wegner 21-1</strain>
    </source>
</reference>
<accession>F2QZP2</accession>
<protein>
    <submittedName>
        <fullName evidence="2">Aminodeoxychorismate lyase</fullName>
    </submittedName>
</protein>
<dbReference type="SUPFAM" id="SSF56752">
    <property type="entry name" value="D-aminoacid aminotransferase-like PLP-dependent enzymes"/>
    <property type="match status" value="1"/>
</dbReference>
<reference evidence="2 3" key="3">
    <citation type="journal article" date="2016" name="FEMS Yeast Res.">
        <title>Curation of the genome annotation of Pichia pastoris (Komagataella phaffii) CBS7435 from gene level to protein function.</title>
        <authorList>
            <person name="Valli M."/>
            <person name="Tatto N.E."/>
            <person name="Peymann A."/>
            <person name="Gruber C."/>
            <person name="Landes N."/>
            <person name="Ekker H."/>
            <person name="Thallinger G.G."/>
            <person name="Mattanovich D."/>
            <person name="Gasser B."/>
            <person name="Graf A.B."/>
        </authorList>
    </citation>
    <scope>GENOME REANNOTATION</scope>
    <source>
        <strain evidence="2 3">ATCC 76273 / CBS 7435 / CECT 11047 / NRRL Y-11430 / Wegner 21-1</strain>
    </source>
</reference>
<reference key="2">
    <citation type="submission" date="2011-04" db="EMBL/GenBank/DDBJ databases">
        <title>High-quality genome sequence of Pichia pastoris CBS 7435.</title>
        <authorList>
            <person name="Kueberl A."/>
            <person name="Schneider J."/>
            <person name="Thallinger G.G."/>
            <person name="Anderl I."/>
            <person name="Wibberg D."/>
            <person name="Hajek T."/>
            <person name="Jaenicke S."/>
            <person name="Brinkrolf K."/>
            <person name="Goesmann A."/>
            <person name="Szczepanowski R."/>
            <person name="Puehler A."/>
            <person name="Schwab H."/>
            <person name="Glieder A."/>
            <person name="Pichler H."/>
        </authorList>
    </citation>
    <scope>NUCLEOTIDE SEQUENCE</scope>
    <source>
        <strain>CBS 7435</strain>
    </source>
</reference>
<gene>
    <name evidence="2" type="primary">ABZ2</name>
    <name evidence="2" type="ordered locus">PP7435_Chr4-0713</name>
</gene>
<comment type="similarity">
    <text evidence="1">Belongs to the class-IV pyridoxal-phosphate-dependent aminotransferase family.</text>
</comment>
<dbReference type="EMBL" id="FR839631">
    <property type="protein sequence ID" value="CCA40870.1"/>
    <property type="molecule type" value="Genomic_DNA"/>
</dbReference>
<dbReference type="InterPro" id="IPR043132">
    <property type="entry name" value="BCAT-like_C"/>
</dbReference>
<keyword evidence="2" id="KW-0456">Lyase</keyword>
<evidence type="ECO:0000256" key="1">
    <source>
        <dbReference type="ARBA" id="ARBA00009320"/>
    </source>
</evidence>
<dbReference type="GO" id="GO:0046394">
    <property type="term" value="P:carboxylic acid biosynthetic process"/>
    <property type="evidence" value="ECO:0007669"/>
    <property type="project" value="UniProtKB-ARBA"/>
</dbReference>
<organism evidence="2 3">
    <name type="scientific">Komagataella phaffii (strain ATCC 76273 / CBS 7435 / CECT 11047 / NRRL Y-11430 / Wegner 21-1)</name>
    <name type="common">Yeast</name>
    <name type="synonym">Pichia pastoris</name>
    <dbReference type="NCBI Taxonomy" id="981350"/>
    <lineage>
        <taxon>Eukaryota</taxon>
        <taxon>Fungi</taxon>
        <taxon>Dikarya</taxon>
        <taxon>Ascomycota</taxon>
        <taxon>Saccharomycotina</taxon>
        <taxon>Pichiomycetes</taxon>
        <taxon>Pichiales</taxon>
        <taxon>Pichiaceae</taxon>
        <taxon>Komagataella</taxon>
    </lineage>
</organism>
<dbReference type="HOGENOM" id="CLU_020844_6_0_1"/>
<dbReference type="Pfam" id="PF01063">
    <property type="entry name" value="Aminotran_4"/>
    <property type="match status" value="1"/>
</dbReference>
<dbReference type="Gene3D" id="3.30.470.10">
    <property type="match status" value="1"/>
</dbReference>
<sequence>MASSALVSSSTSPQPRCYTIFVFFLISTRTLERNMARKKSLMSAEEIQEMANVIIEKEIQPLFDTKEPFQIISAVRYDPIVNEEGITIEPTEECFFLIDRHCSRLNLSTSYFGWKVQVSKELLMEKLIESVKAAGESQSLKCRVYLDEQGNLNVATDVIPAKPFGLFEGLKPLDQYSSLLWDVVVSPEPIGISPFTSFKTTNRGHYNKIREATLKGGPEGRPQEVLLYNTAGQVTEGSVTNVAFYRKFPSYVGPEKGTLKWITPPLSTGPLCGVTRAELLAREDIVEDRLFLKDIKDGEDVLLMNGIQGVVRGKIRMVSKSA</sequence>
<dbReference type="Proteomes" id="UP000006853">
    <property type="component" value="Chromosome 4"/>
</dbReference>
<dbReference type="PANTHER" id="PTHR42743:SF11">
    <property type="entry name" value="AMINODEOXYCHORISMATE LYASE"/>
    <property type="match status" value="1"/>
</dbReference>
<name>F2QZP2_KOMPC</name>
<dbReference type="InterPro" id="IPR001544">
    <property type="entry name" value="Aminotrans_IV"/>
</dbReference>
<dbReference type="InterPro" id="IPR036038">
    <property type="entry name" value="Aminotransferase-like"/>
</dbReference>
<dbReference type="PANTHER" id="PTHR42743">
    <property type="entry name" value="AMINO-ACID AMINOTRANSFERASE"/>
    <property type="match status" value="1"/>
</dbReference>
<dbReference type="Gene3D" id="3.20.10.10">
    <property type="entry name" value="D-amino Acid Aminotransferase, subunit A, domain 2"/>
    <property type="match status" value="1"/>
</dbReference>
<evidence type="ECO:0000313" key="2">
    <source>
        <dbReference type="EMBL" id="CCA40870.1"/>
    </source>
</evidence>
<evidence type="ECO:0000313" key="3">
    <source>
        <dbReference type="Proteomes" id="UP000006853"/>
    </source>
</evidence>
<keyword evidence="3" id="KW-1185">Reference proteome</keyword>
<dbReference type="GO" id="GO:0016829">
    <property type="term" value="F:lyase activity"/>
    <property type="evidence" value="ECO:0007669"/>
    <property type="project" value="UniProtKB-KW"/>
</dbReference>
<dbReference type="InterPro" id="IPR050571">
    <property type="entry name" value="Class-IV_PLP-Dep_Aminotrnsfr"/>
</dbReference>
<dbReference type="InterPro" id="IPR043131">
    <property type="entry name" value="BCAT-like_N"/>
</dbReference>